<comment type="caution">
    <text evidence="3">The sequence shown here is derived from an EMBL/GenBank/DDBJ whole genome shotgun (WGS) entry which is preliminary data.</text>
</comment>
<name>A0A822ZFR7_NELNU</name>
<proteinExistence type="predicted"/>
<dbReference type="InterPro" id="IPR005162">
    <property type="entry name" value="Retrotrans_gag_dom"/>
</dbReference>
<dbReference type="Proteomes" id="UP000607653">
    <property type="component" value="Unassembled WGS sequence"/>
</dbReference>
<evidence type="ECO:0000313" key="3">
    <source>
        <dbReference type="EMBL" id="DAD41876.1"/>
    </source>
</evidence>
<protein>
    <recommendedName>
        <fullName evidence="2">Retrotransposon gag domain-containing protein</fullName>
    </recommendedName>
</protein>
<dbReference type="PANTHER" id="PTHR33223">
    <property type="entry name" value="CCHC-TYPE DOMAIN-CONTAINING PROTEIN"/>
    <property type="match status" value="1"/>
</dbReference>
<feature type="compositionally biased region" description="Low complexity" evidence="1">
    <location>
        <begin position="319"/>
        <end position="331"/>
    </location>
</feature>
<evidence type="ECO:0000313" key="4">
    <source>
        <dbReference type="Proteomes" id="UP000607653"/>
    </source>
</evidence>
<dbReference type="Pfam" id="PF03732">
    <property type="entry name" value="Retrotrans_gag"/>
    <property type="match status" value="1"/>
</dbReference>
<keyword evidence="4" id="KW-1185">Reference proteome</keyword>
<evidence type="ECO:0000256" key="1">
    <source>
        <dbReference type="SAM" id="MobiDB-lite"/>
    </source>
</evidence>
<gene>
    <name evidence="3" type="ORF">HUJ06_016199</name>
</gene>
<feature type="compositionally biased region" description="Pro residues" evidence="1">
    <location>
        <begin position="332"/>
        <end position="354"/>
    </location>
</feature>
<accession>A0A822ZFR7</accession>
<evidence type="ECO:0000259" key="2">
    <source>
        <dbReference type="Pfam" id="PF03732"/>
    </source>
</evidence>
<feature type="domain" description="Retrotransposon gag" evidence="2">
    <location>
        <begin position="178"/>
        <end position="266"/>
    </location>
</feature>
<sequence length="499" mass="55755">MPLWRNRLSVKHHYKYHYNGNDREIEQNSLFLPLFPLYGASLTLEVGQISLTRITGAFVPRSASMADQVAASVQTGYKALEDAIEELHSSRTDHQTKLDNIQSTLNELVHRLPRPDKPLVILMPQTTSSSSATNLSISVCPLRCEISHFDGSTPQNWIFQAKRYFNFHRTPNEQRIDIATFFMTRQALSWFQLMHHNQQLSTWANLTTTIEERFGPSSFVNHEAALFKLTQTSSVTDYQSCFETICNRIDDLSPQTILNCFISGLKSEIQRELAVVKPTTISSALSFAKLREDKLSSTPLIHTTPKRRPQPSFPPPPSITLLPSPSTNPRLPSSPLPPSTKPPLLSLPPPPPNLPPNIRHLTPAEQQTRWAQGLCFNCDEIFCPRHRCKTPQLLLLDEDYEFLDLNSPISPTPTSTANHPLKSHSTATIPPVLSAYSHSFFPIPFPSLSTLGAHTISYTPASLHFSTFSSVTVGNGDQLQCIGTCPTVTLFIQGTPLSR</sequence>
<dbReference type="EMBL" id="DUZY01000005">
    <property type="protein sequence ID" value="DAD41876.1"/>
    <property type="molecule type" value="Genomic_DNA"/>
</dbReference>
<dbReference type="PANTHER" id="PTHR33223:SF6">
    <property type="entry name" value="CCHC-TYPE DOMAIN-CONTAINING PROTEIN"/>
    <property type="match status" value="1"/>
</dbReference>
<dbReference type="AlphaFoldDB" id="A0A822ZFR7"/>
<organism evidence="3 4">
    <name type="scientific">Nelumbo nucifera</name>
    <name type="common">Sacred lotus</name>
    <dbReference type="NCBI Taxonomy" id="4432"/>
    <lineage>
        <taxon>Eukaryota</taxon>
        <taxon>Viridiplantae</taxon>
        <taxon>Streptophyta</taxon>
        <taxon>Embryophyta</taxon>
        <taxon>Tracheophyta</taxon>
        <taxon>Spermatophyta</taxon>
        <taxon>Magnoliopsida</taxon>
        <taxon>Proteales</taxon>
        <taxon>Nelumbonaceae</taxon>
        <taxon>Nelumbo</taxon>
    </lineage>
</organism>
<feature type="region of interest" description="Disordered" evidence="1">
    <location>
        <begin position="298"/>
        <end position="354"/>
    </location>
</feature>
<reference evidence="3 4" key="1">
    <citation type="journal article" date="2020" name="Mol. Biol. Evol.">
        <title>Distinct Expression and Methylation Patterns for Genes with Different Fates following a Single Whole-Genome Duplication in Flowering Plants.</title>
        <authorList>
            <person name="Shi T."/>
            <person name="Rahmani R.S."/>
            <person name="Gugger P.F."/>
            <person name="Wang M."/>
            <person name="Li H."/>
            <person name="Zhang Y."/>
            <person name="Li Z."/>
            <person name="Wang Q."/>
            <person name="Van de Peer Y."/>
            <person name="Marchal K."/>
            <person name="Chen J."/>
        </authorList>
    </citation>
    <scope>NUCLEOTIDE SEQUENCE [LARGE SCALE GENOMIC DNA]</scope>
    <source>
        <tissue evidence="3">Leaf</tissue>
    </source>
</reference>